<dbReference type="Proteomes" id="UP000002872">
    <property type="component" value="Unassembled WGS sequence"/>
</dbReference>
<feature type="transmembrane region" description="Helical" evidence="1">
    <location>
        <begin position="82"/>
        <end position="112"/>
    </location>
</feature>
<sequence length="265" mass="30157">MQYTVSTIKFTNSTCIEWIFQIVVEMFVIFTSQLYNIIIAPEASSSSISFLSTASITVVQSNSGYILGILEQMLYLLLSTILLMSVYAALVSLALIPVNIMFISNLIITLYIRFDAWSSRYFGLWYKIMNVAYAYILYLAGVLFLYRVINTSEIIISRSVYTNGMLIMLVVCLMAIAVISKYITQIVLKTMNSTLSGCYVKEYHNTFISLLFSSITCSFLELLHLLVIRKSACGFIETLYYIFLGGYSLFFFGVIAITRIYKRND</sequence>
<keyword evidence="3" id="KW-1185">Reference proteome</keyword>
<feature type="transmembrane region" description="Helical" evidence="1">
    <location>
        <begin position="50"/>
        <end position="70"/>
    </location>
</feature>
<dbReference type="AlphaFoldDB" id="I3EHK5"/>
<keyword evidence="1" id="KW-1133">Transmembrane helix</keyword>
<dbReference type="VEuPathDB" id="MicrosporidiaDB:NEQG_01392"/>
<dbReference type="EMBL" id="GL870878">
    <property type="protein sequence ID" value="EIJ88702.1"/>
    <property type="molecule type" value="Genomic_DNA"/>
</dbReference>
<gene>
    <name evidence="2" type="ORF">NEQG_01392</name>
</gene>
<protein>
    <submittedName>
        <fullName evidence="2">Uncharacterized protein</fullName>
    </submittedName>
</protein>
<organism evidence="2 3">
    <name type="scientific">Nematocida parisii (strain ERTm3)</name>
    <name type="common">Nematode killer fungus</name>
    <dbReference type="NCBI Taxonomy" id="935791"/>
    <lineage>
        <taxon>Eukaryota</taxon>
        <taxon>Fungi</taxon>
        <taxon>Fungi incertae sedis</taxon>
        <taxon>Microsporidia</taxon>
        <taxon>Nematocida</taxon>
    </lineage>
</organism>
<dbReference type="InParanoid" id="I3EHK5"/>
<dbReference type="OrthoDB" id="10341910at2759"/>
<evidence type="ECO:0000256" key="1">
    <source>
        <dbReference type="SAM" id="Phobius"/>
    </source>
</evidence>
<evidence type="ECO:0000313" key="3">
    <source>
        <dbReference type="Proteomes" id="UP000002872"/>
    </source>
</evidence>
<feature type="transmembrane region" description="Helical" evidence="1">
    <location>
        <begin position="18"/>
        <end position="38"/>
    </location>
</feature>
<proteinExistence type="predicted"/>
<feature type="transmembrane region" description="Helical" evidence="1">
    <location>
        <begin position="161"/>
        <end position="183"/>
    </location>
</feature>
<keyword evidence="1" id="KW-0472">Membrane</keyword>
<feature type="transmembrane region" description="Helical" evidence="1">
    <location>
        <begin position="203"/>
        <end position="227"/>
    </location>
</feature>
<dbReference type="HOGENOM" id="CLU_1050063_0_0_1"/>
<reference evidence="2" key="1">
    <citation type="submission" date="2011-01" db="EMBL/GenBank/DDBJ databases">
        <title>The Genome Sequence of Nematocida parisii strain ERTm3.</title>
        <authorList>
            <consortium name="The Broad Institute Genome Sequencing Platform"/>
            <consortium name="The Broad Institute Genome Sequencing Center for Infectious Disease"/>
            <person name="Cuomo C."/>
            <person name="Troemel E."/>
            <person name="Young S.K."/>
            <person name="Zeng Q."/>
            <person name="Gargeya S."/>
            <person name="Fitzgerald M."/>
            <person name="Haas B."/>
            <person name="Abouelleil A."/>
            <person name="Alvarado L."/>
            <person name="Arachchi H.M."/>
            <person name="Berlin A."/>
            <person name="Chapman S.B."/>
            <person name="Gearin G."/>
            <person name="Goldberg J."/>
            <person name="Griggs A."/>
            <person name="Gujja S."/>
            <person name="Hansen M."/>
            <person name="Heiman D."/>
            <person name="Howarth C."/>
            <person name="Larimer J."/>
            <person name="Lui A."/>
            <person name="MacDonald P.J.P."/>
            <person name="McCowen C."/>
            <person name="Montmayeur A."/>
            <person name="Murphy C."/>
            <person name="Neiman D."/>
            <person name="Pearson M."/>
            <person name="Priest M."/>
            <person name="Roberts A."/>
            <person name="Saif S."/>
            <person name="Shea T."/>
            <person name="Sisk P."/>
            <person name="Stolte C."/>
            <person name="Sykes S."/>
            <person name="Wortman J."/>
            <person name="Nusbaum C."/>
            <person name="Birren B."/>
        </authorList>
    </citation>
    <scope>NUCLEOTIDE SEQUENCE</scope>
    <source>
        <strain evidence="2">ERTm3</strain>
    </source>
</reference>
<feature type="transmembrane region" description="Helical" evidence="1">
    <location>
        <begin position="132"/>
        <end position="149"/>
    </location>
</feature>
<accession>I3EHK5</accession>
<keyword evidence="1" id="KW-0812">Transmembrane</keyword>
<evidence type="ECO:0000313" key="2">
    <source>
        <dbReference type="EMBL" id="EIJ88702.1"/>
    </source>
</evidence>
<feature type="transmembrane region" description="Helical" evidence="1">
    <location>
        <begin position="239"/>
        <end position="261"/>
    </location>
</feature>
<name>I3EHK5_NEMP3</name>